<evidence type="ECO:0000256" key="4">
    <source>
        <dbReference type="ARBA" id="ARBA00012564"/>
    </source>
</evidence>
<dbReference type="InterPro" id="IPR012779">
    <property type="entry name" value="Peptidase_M1_pepN"/>
</dbReference>
<dbReference type="Gene3D" id="3.30.2010.30">
    <property type="match status" value="1"/>
</dbReference>
<feature type="domain" description="Aminopeptidase N-like N-terminal" evidence="17">
    <location>
        <begin position="96"/>
        <end position="194"/>
    </location>
</feature>
<evidence type="ECO:0000256" key="11">
    <source>
        <dbReference type="ARBA" id="ARBA00023049"/>
    </source>
</evidence>
<comment type="cofactor">
    <cofactor evidence="2">
        <name>Zn(2+)</name>
        <dbReference type="ChEBI" id="CHEBI:29105"/>
    </cofactor>
</comment>
<dbReference type="PANTHER" id="PTHR46322:SF1">
    <property type="entry name" value="PUROMYCIN-SENSITIVE AMINOPEPTIDASE"/>
    <property type="match status" value="1"/>
</dbReference>
<dbReference type="AlphaFoldDB" id="A0A0A0D3E2"/>
<evidence type="ECO:0000256" key="6">
    <source>
        <dbReference type="ARBA" id="ARBA00022438"/>
    </source>
</evidence>
<dbReference type="InterPro" id="IPR035414">
    <property type="entry name" value="Peptidase_M1_pepN_Ig-like"/>
</dbReference>
<feature type="domain" description="Peptidase M1 alanyl aminopeptidase Ig-like fold" evidence="15">
    <location>
        <begin position="452"/>
        <end position="555"/>
    </location>
</feature>
<sequence>MTDSSSAPRTVRLADYRLPDFLIDAVDLRFDLREDGATVTSRLTMRRNPATSDPAAPLVLDGQGLKLTGVALDGEALGDNRYTVDAEHLTLPGLPNAFTLEITTEIDPQNNTSLQGLYTSGDTFCTQCEAEGFRHITYYLDRPDILARYTTTIVADKAKYPVLLSNGNPVGAGEAEGGRHWAKWEDPFPKPSYLFALVAGDLVAVEDSFTTRSGRPIDLKIFTRPGDEAKVGHAMRSLKASMAWDEQVYGFEYDLDLFMIVAVSDFNMGAMENKGLNIFNTALVLASRETATDGDFQRVESVVAHEYFHNWTGNRITCRDWFQLSLKEGLTVFRDQEFSADINSRPVQRIADVRRLRAIQFPEDAGPIAHPIRPESYIEINNFYTPTVYEKGAEVIRMIHTLLGAEGYRKGIDLYVKRHDGQAATCENFVAAMEDASGVDLKLFRRWYSQAGTPEITAEETWDATSGRYTLTLAQSTAPTPGQPDKQPLHIPVALGLLDAQGRDLPVRLAGEAEAKPGTRVLSLNGAVQRFVFEGLAARPVPSLFRGFSAPVKLAPQPRERLAFLFAHDSDPFNRWEAGQQLAAQLLLEGVAARKAGREWRLDPDFVAAVGRLLEDKALDAAFVAEAMALPGESFLADQMAEIDVEGIHAVREAARLAIATALRDRLLAIHKANDDKGPFDVSAAAVGRRALKNACLGYLGLLEGDIEATGLVLVQARTAGTMTDVLAALTVLRDRDIPERAETLEAFYAKWQDEPLVVDKWFALQATSALPGTLDAIKALTRHPAFTLRNPNRARALISSLAMGNPLHFHAADGSGYAFLADQVLALNGPNPQLAARILVPLGRWQRHEPGRQAAMKAELDRILAAPDLSRDVYEIAAKSRA</sequence>
<evidence type="ECO:0000256" key="2">
    <source>
        <dbReference type="ARBA" id="ARBA00001947"/>
    </source>
</evidence>
<protein>
    <recommendedName>
        <fullName evidence="5 13">Aminopeptidase N</fullName>
        <ecNumber evidence="4 13">3.4.11.2</ecNumber>
    </recommendedName>
</protein>
<comment type="catalytic activity">
    <reaction evidence="1">
        <text>Release of an N-terminal amino acid, Xaa-|-Yaa- from a peptide, amide or arylamide. Xaa is preferably Ala, but may be most amino acids including Pro (slow action). When a terminal hydrophobic residue is followed by a prolyl residue, the two may be released as an intact Xaa-Pro dipeptide.</text>
        <dbReference type="EC" id="3.4.11.2"/>
    </reaction>
</comment>
<dbReference type="FunFam" id="3.30.2010.30:FF:000002">
    <property type="entry name" value="Putative aminopeptidase N"/>
    <property type="match status" value="1"/>
</dbReference>
<keyword evidence="10" id="KW-0862">Zinc</keyword>
<dbReference type="Pfam" id="PF17432">
    <property type="entry name" value="DUF3458_C"/>
    <property type="match status" value="1"/>
</dbReference>
<dbReference type="CDD" id="cd09600">
    <property type="entry name" value="M1_APN"/>
    <property type="match status" value="1"/>
</dbReference>
<dbReference type="PRINTS" id="PR00756">
    <property type="entry name" value="ALADIPTASE"/>
</dbReference>
<evidence type="ECO:0000256" key="9">
    <source>
        <dbReference type="ARBA" id="ARBA00022801"/>
    </source>
</evidence>
<dbReference type="InterPro" id="IPR037144">
    <property type="entry name" value="Peptidase_M1_pepN_C_sf"/>
</dbReference>
<dbReference type="SUPFAM" id="SSF55486">
    <property type="entry name" value="Metalloproteases ('zincins'), catalytic domain"/>
    <property type="match status" value="1"/>
</dbReference>
<dbReference type="Gene3D" id="2.60.40.1730">
    <property type="entry name" value="tricorn interacting facor f3 domain"/>
    <property type="match status" value="1"/>
</dbReference>
<accession>A0A0A0D3E2</accession>
<dbReference type="Pfam" id="PF11940">
    <property type="entry name" value="DUF3458"/>
    <property type="match status" value="1"/>
</dbReference>
<evidence type="ECO:0000256" key="5">
    <source>
        <dbReference type="ARBA" id="ARBA00015611"/>
    </source>
</evidence>
<dbReference type="FunFam" id="1.10.390.10:FF:000002">
    <property type="entry name" value="Aminopeptidase N"/>
    <property type="match status" value="1"/>
</dbReference>
<reference evidence="18 19" key="1">
    <citation type="submission" date="2014-01" db="EMBL/GenBank/DDBJ databases">
        <title>Genome sequence determination for a cystic fibrosis isolate, Inquilinus limosus.</title>
        <authorList>
            <person name="Pino M."/>
            <person name="Di Conza J."/>
            <person name="Gutkind G."/>
        </authorList>
    </citation>
    <scope>NUCLEOTIDE SEQUENCE [LARGE SCALE GENOMIC DNA]</scope>
    <source>
        <strain evidence="18 19">MP06</strain>
    </source>
</reference>
<evidence type="ECO:0000256" key="7">
    <source>
        <dbReference type="ARBA" id="ARBA00022670"/>
    </source>
</evidence>
<keyword evidence="9" id="KW-0378">Hydrolase</keyword>
<evidence type="ECO:0000256" key="12">
    <source>
        <dbReference type="ARBA" id="ARBA00059739"/>
    </source>
</evidence>
<keyword evidence="6 18" id="KW-0031">Aminopeptidase</keyword>
<keyword evidence="8" id="KW-0479">Metal-binding</keyword>
<dbReference type="InterPro" id="IPR027268">
    <property type="entry name" value="Peptidase_M4/M1_CTD_sf"/>
</dbReference>
<evidence type="ECO:0000256" key="3">
    <source>
        <dbReference type="ARBA" id="ARBA00010136"/>
    </source>
</evidence>
<feature type="domain" description="Peptidase M1 alanyl aminopeptidase C-terminal" evidence="16">
    <location>
        <begin position="560"/>
        <end position="881"/>
    </location>
</feature>
<evidence type="ECO:0000259" key="17">
    <source>
        <dbReference type="Pfam" id="PF17900"/>
    </source>
</evidence>
<dbReference type="InterPro" id="IPR038438">
    <property type="entry name" value="PepN_Ig-like_sf"/>
</dbReference>
<dbReference type="GO" id="GO:0008270">
    <property type="term" value="F:zinc ion binding"/>
    <property type="evidence" value="ECO:0007669"/>
    <property type="project" value="InterPro"/>
</dbReference>
<dbReference type="RefSeq" id="WP_034842743.1">
    <property type="nucleotide sequence ID" value="NZ_JANX01000291.1"/>
</dbReference>
<dbReference type="PANTHER" id="PTHR46322">
    <property type="entry name" value="PUROMYCIN-SENSITIVE AMINOPEPTIDASE"/>
    <property type="match status" value="1"/>
</dbReference>
<dbReference type="Pfam" id="PF17900">
    <property type="entry name" value="Peptidase_M1_N"/>
    <property type="match status" value="1"/>
</dbReference>
<dbReference type="InterPro" id="IPR042097">
    <property type="entry name" value="Aminopeptidase_N-like_N_sf"/>
</dbReference>
<evidence type="ECO:0000259" key="15">
    <source>
        <dbReference type="Pfam" id="PF11940"/>
    </source>
</evidence>
<comment type="similarity">
    <text evidence="3">Belongs to the peptidase M1 family.</text>
</comment>
<evidence type="ECO:0000256" key="10">
    <source>
        <dbReference type="ARBA" id="ARBA00022833"/>
    </source>
</evidence>
<dbReference type="InterPro" id="IPR001930">
    <property type="entry name" value="Peptidase_M1"/>
</dbReference>
<dbReference type="Proteomes" id="UP000029995">
    <property type="component" value="Unassembled WGS sequence"/>
</dbReference>
<evidence type="ECO:0000256" key="8">
    <source>
        <dbReference type="ARBA" id="ARBA00022723"/>
    </source>
</evidence>
<evidence type="ECO:0000313" key="19">
    <source>
        <dbReference type="Proteomes" id="UP000029995"/>
    </source>
</evidence>
<dbReference type="MEROPS" id="M01.005"/>
<evidence type="ECO:0000256" key="1">
    <source>
        <dbReference type="ARBA" id="ARBA00000098"/>
    </source>
</evidence>
<dbReference type="FunFam" id="2.60.40.1730:FF:000005">
    <property type="entry name" value="Aminopeptidase N"/>
    <property type="match status" value="1"/>
</dbReference>
<comment type="caution">
    <text evidence="18">The sequence shown here is derived from an EMBL/GenBank/DDBJ whole genome shotgun (WGS) entry which is preliminary data.</text>
</comment>
<dbReference type="EMBL" id="JANX01000291">
    <property type="protein sequence ID" value="KGM32604.1"/>
    <property type="molecule type" value="Genomic_DNA"/>
</dbReference>
<evidence type="ECO:0000259" key="16">
    <source>
        <dbReference type="Pfam" id="PF17432"/>
    </source>
</evidence>
<evidence type="ECO:0000256" key="13">
    <source>
        <dbReference type="NCBIfam" id="TIGR02414"/>
    </source>
</evidence>
<dbReference type="NCBIfam" id="TIGR02414">
    <property type="entry name" value="pepN_proteo"/>
    <property type="match status" value="1"/>
</dbReference>
<keyword evidence="7" id="KW-0645">Protease</keyword>
<dbReference type="GO" id="GO:0016285">
    <property type="term" value="F:alanyl aminopeptidase activity"/>
    <property type="evidence" value="ECO:0007669"/>
    <property type="project" value="UniProtKB-EC"/>
</dbReference>
<dbReference type="InterPro" id="IPR014782">
    <property type="entry name" value="Peptidase_M1_dom"/>
</dbReference>
<gene>
    <name evidence="18" type="primary">pepN</name>
    <name evidence="18" type="ORF">P409_20445</name>
</gene>
<dbReference type="Pfam" id="PF01433">
    <property type="entry name" value="Peptidase_M1"/>
    <property type="match status" value="1"/>
</dbReference>
<dbReference type="InterPro" id="IPR024601">
    <property type="entry name" value="Peptidase_M1_pepN_C"/>
</dbReference>
<keyword evidence="11" id="KW-0482">Metalloprotease</keyword>
<dbReference type="Gene3D" id="1.10.390.10">
    <property type="entry name" value="Neutral Protease Domain 2"/>
    <property type="match status" value="1"/>
</dbReference>
<dbReference type="Gene3D" id="1.25.50.10">
    <property type="entry name" value="Peptidase M1, alanyl aminopeptidase, C-terminal domain"/>
    <property type="match status" value="1"/>
</dbReference>
<dbReference type="Gene3D" id="2.60.40.1840">
    <property type="match status" value="1"/>
</dbReference>
<dbReference type="InterPro" id="IPR045357">
    <property type="entry name" value="Aminopeptidase_N-like_N"/>
</dbReference>
<feature type="domain" description="Peptidase M1 membrane alanine aminopeptidase" evidence="14">
    <location>
        <begin position="234"/>
        <end position="447"/>
    </location>
</feature>
<evidence type="ECO:0000259" key="14">
    <source>
        <dbReference type="Pfam" id="PF01433"/>
    </source>
</evidence>
<comment type="function">
    <text evidence="12">Aminopeptidase N is involved in the degradation of intracellular peptides generated by protein breakdown during normal growth as well as in response to nutrient starvation.</text>
</comment>
<organism evidence="18 19">
    <name type="scientific">Inquilinus limosus MP06</name>
    <dbReference type="NCBI Taxonomy" id="1398085"/>
    <lineage>
        <taxon>Bacteria</taxon>
        <taxon>Pseudomonadati</taxon>
        <taxon>Pseudomonadota</taxon>
        <taxon>Alphaproteobacteria</taxon>
        <taxon>Rhodospirillales</taxon>
        <taxon>Rhodospirillaceae</taxon>
        <taxon>Inquilinus</taxon>
    </lineage>
</organism>
<dbReference type="SUPFAM" id="SSF63737">
    <property type="entry name" value="Leukotriene A4 hydrolase N-terminal domain"/>
    <property type="match status" value="1"/>
</dbReference>
<dbReference type="GO" id="GO:0008237">
    <property type="term" value="F:metallopeptidase activity"/>
    <property type="evidence" value="ECO:0007669"/>
    <property type="project" value="UniProtKB-UniRule"/>
</dbReference>
<dbReference type="FunFam" id="2.60.40.1840:FF:000001">
    <property type="entry name" value="Aminopeptidase N"/>
    <property type="match status" value="1"/>
</dbReference>
<evidence type="ECO:0000313" key="18">
    <source>
        <dbReference type="EMBL" id="KGM32604.1"/>
    </source>
</evidence>
<name>A0A0A0D3E2_9PROT</name>
<dbReference type="GO" id="GO:0006508">
    <property type="term" value="P:proteolysis"/>
    <property type="evidence" value="ECO:0007669"/>
    <property type="project" value="UniProtKB-UniRule"/>
</dbReference>
<dbReference type="EC" id="3.4.11.2" evidence="4 13"/>
<proteinExistence type="inferred from homology"/>
<dbReference type="OrthoDB" id="100605at2"/>